<dbReference type="RefSeq" id="WP_346055475.1">
    <property type="nucleotide sequence ID" value="NZ_BAABIB010000110.1"/>
</dbReference>
<organism evidence="1 2">
    <name type="scientific">Amycolatopsis dongchuanensis</name>
    <dbReference type="NCBI Taxonomy" id="1070866"/>
    <lineage>
        <taxon>Bacteria</taxon>
        <taxon>Bacillati</taxon>
        <taxon>Actinomycetota</taxon>
        <taxon>Actinomycetes</taxon>
        <taxon>Pseudonocardiales</taxon>
        <taxon>Pseudonocardiaceae</taxon>
        <taxon>Amycolatopsis</taxon>
    </lineage>
</organism>
<dbReference type="Proteomes" id="UP001500192">
    <property type="component" value="Unassembled WGS sequence"/>
</dbReference>
<proteinExistence type="predicted"/>
<keyword evidence="2" id="KW-1185">Reference proteome</keyword>
<evidence type="ECO:0000313" key="1">
    <source>
        <dbReference type="EMBL" id="GAA4658199.1"/>
    </source>
</evidence>
<protein>
    <submittedName>
        <fullName evidence="1">Uncharacterized protein</fullName>
    </submittedName>
</protein>
<comment type="caution">
    <text evidence="1">The sequence shown here is derived from an EMBL/GenBank/DDBJ whole genome shotgun (WGS) entry which is preliminary data.</text>
</comment>
<reference evidence="2" key="1">
    <citation type="journal article" date="2019" name="Int. J. Syst. Evol. Microbiol.">
        <title>The Global Catalogue of Microorganisms (GCM) 10K type strain sequencing project: providing services to taxonomists for standard genome sequencing and annotation.</title>
        <authorList>
            <consortium name="The Broad Institute Genomics Platform"/>
            <consortium name="The Broad Institute Genome Sequencing Center for Infectious Disease"/>
            <person name="Wu L."/>
            <person name="Ma J."/>
        </authorList>
    </citation>
    <scope>NUCLEOTIDE SEQUENCE [LARGE SCALE GENOMIC DNA]</scope>
    <source>
        <strain evidence="2">JCM 18054</strain>
    </source>
</reference>
<gene>
    <name evidence="1" type="ORF">GCM10023214_57060</name>
</gene>
<dbReference type="EMBL" id="BAABIB010000110">
    <property type="protein sequence ID" value="GAA4658199.1"/>
    <property type="molecule type" value="Genomic_DNA"/>
</dbReference>
<evidence type="ECO:0000313" key="2">
    <source>
        <dbReference type="Proteomes" id="UP001500192"/>
    </source>
</evidence>
<sequence>MTIPQRTSDFLNPLMVGEPGDWLTGKGRIAYPTRAQVLDVAGRDVGDVGEGLR</sequence>
<accession>A0ABP8VAQ7</accession>
<name>A0ABP8VAQ7_9PSEU</name>